<dbReference type="Proteomes" id="UP000298416">
    <property type="component" value="Unassembled WGS sequence"/>
</dbReference>
<accession>A0A8X8WUE1</accession>
<reference evidence="1" key="1">
    <citation type="submission" date="2018-01" db="EMBL/GenBank/DDBJ databases">
        <authorList>
            <person name="Mao J.F."/>
        </authorList>
    </citation>
    <scope>NUCLEOTIDE SEQUENCE</scope>
    <source>
        <strain evidence="1">Huo1</strain>
        <tissue evidence="1">Leaf</tissue>
    </source>
</reference>
<reference evidence="1" key="2">
    <citation type="submission" date="2020-08" db="EMBL/GenBank/DDBJ databases">
        <title>Plant Genome Project.</title>
        <authorList>
            <person name="Zhang R.-G."/>
        </authorList>
    </citation>
    <scope>NUCLEOTIDE SEQUENCE</scope>
    <source>
        <strain evidence="1">Huo1</strain>
        <tissue evidence="1">Leaf</tissue>
    </source>
</reference>
<evidence type="ECO:0000313" key="1">
    <source>
        <dbReference type="EMBL" id="KAG6401151.1"/>
    </source>
</evidence>
<proteinExistence type="predicted"/>
<sequence>MRGVWGATKHIGDIFKMLSELSQAPLEIRNKDNFRITCDTLRRALRLDGKDFNHVESMTQSQMMTLVTVIQNVNRKQSNQPMLKRCDDNVELREQADLCFSGDGHVSQDGDRETVADLGGDGLDFGTGSDTGRDGGCQEHVAAVEVGTVVNEDNALDHDAADVTICSTVEAFIELGDAAFETQIIAYSQKRGIIINAYQPNMDWTREERDCYQFLIATPFLGVTGDADVLDNVVLENGMPDRSKYGRDLGLLITLMTFACLLCELLKGNCVDIDFQFVMDFLGFYLNSKGLHELAKVIIKERRTRLLDLPWKTS</sequence>
<keyword evidence="2" id="KW-1185">Reference proteome</keyword>
<dbReference type="AlphaFoldDB" id="A0A8X8WUE1"/>
<gene>
    <name evidence="1" type="ORF">SASPL_137996</name>
</gene>
<name>A0A8X8WUE1_SALSN</name>
<dbReference type="EMBL" id="PNBA02000014">
    <property type="protein sequence ID" value="KAG6401151.1"/>
    <property type="molecule type" value="Genomic_DNA"/>
</dbReference>
<comment type="caution">
    <text evidence="1">The sequence shown here is derived from an EMBL/GenBank/DDBJ whole genome shotgun (WGS) entry which is preliminary data.</text>
</comment>
<evidence type="ECO:0000313" key="2">
    <source>
        <dbReference type="Proteomes" id="UP000298416"/>
    </source>
</evidence>
<organism evidence="1">
    <name type="scientific">Salvia splendens</name>
    <name type="common">Scarlet sage</name>
    <dbReference type="NCBI Taxonomy" id="180675"/>
    <lineage>
        <taxon>Eukaryota</taxon>
        <taxon>Viridiplantae</taxon>
        <taxon>Streptophyta</taxon>
        <taxon>Embryophyta</taxon>
        <taxon>Tracheophyta</taxon>
        <taxon>Spermatophyta</taxon>
        <taxon>Magnoliopsida</taxon>
        <taxon>eudicotyledons</taxon>
        <taxon>Gunneridae</taxon>
        <taxon>Pentapetalae</taxon>
        <taxon>asterids</taxon>
        <taxon>lamiids</taxon>
        <taxon>Lamiales</taxon>
        <taxon>Lamiaceae</taxon>
        <taxon>Nepetoideae</taxon>
        <taxon>Mentheae</taxon>
        <taxon>Salviinae</taxon>
        <taxon>Salvia</taxon>
        <taxon>Salvia subgen. Calosphace</taxon>
        <taxon>core Calosphace</taxon>
    </lineage>
</organism>
<protein>
    <submittedName>
        <fullName evidence="1">Uncharacterized protein</fullName>
    </submittedName>
</protein>